<feature type="coiled-coil region" evidence="1">
    <location>
        <begin position="178"/>
        <end position="246"/>
    </location>
</feature>
<protein>
    <submittedName>
        <fullName evidence="3">Uncharacterized protein</fullName>
    </submittedName>
</protein>
<dbReference type="Proteomes" id="UP000688137">
    <property type="component" value="Unassembled WGS sequence"/>
</dbReference>
<feature type="region of interest" description="Disordered" evidence="2">
    <location>
        <begin position="1"/>
        <end position="39"/>
    </location>
</feature>
<gene>
    <name evidence="3" type="ORF">PPRIM_AZ9-3.1.T0830193</name>
</gene>
<keyword evidence="4" id="KW-1185">Reference proteome</keyword>
<dbReference type="AlphaFoldDB" id="A0A8S1N9W0"/>
<organism evidence="3 4">
    <name type="scientific">Paramecium primaurelia</name>
    <dbReference type="NCBI Taxonomy" id="5886"/>
    <lineage>
        <taxon>Eukaryota</taxon>
        <taxon>Sar</taxon>
        <taxon>Alveolata</taxon>
        <taxon>Ciliophora</taxon>
        <taxon>Intramacronucleata</taxon>
        <taxon>Oligohymenophorea</taxon>
        <taxon>Peniculida</taxon>
        <taxon>Parameciidae</taxon>
        <taxon>Paramecium</taxon>
    </lineage>
</organism>
<evidence type="ECO:0000256" key="1">
    <source>
        <dbReference type="SAM" id="Coils"/>
    </source>
</evidence>
<comment type="caution">
    <text evidence="3">The sequence shown here is derived from an EMBL/GenBank/DDBJ whole genome shotgun (WGS) entry which is preliminary data.</text>
</comment>
<reference evidence="3" key="1">
    <citation type="submission" date="2021-01" db="EMBL/GenBank/DDBJ databases">
        <authorList>
            <consortium name="Genoscope - CEA"/>
            <person name="William W."/>
        </authorList>
    </citation>
    <scope>NUCLEOTIDE SEQUENCE</scope>
</reference>
<accession>A0A8S1N9W0</accession>
<feature type="compositionally biased region" description="Basic and acidic residues" evidence="2">
    <location>
        <begin position="29"/>
        <end position="39"/>
    </location>
</feature>
<keyword evidence="1" id="KW-0175">Coiled coil</keyword>
<feature type="region of interest" description="Disordered" evidence="2">
    <location>
        <begin position="143"/>
        <end position="162"/>
    </location>
</feature>
<dbReference type="OMA" id="EPQRYNH"/>
<proteinExistence type="predicted"/>
<evidence type="ECO:0000313" key="3">
    <source>
        <dbReference type="EMBL" id="CAD8089438.1"/>
    </source>
</evidence>
<sequence>MQDPELYVRNFQEEISQRNKRKQPVQYPDDQRLHERPRVRKIEPPSQIISQSLLKNHSYVADPLKNFTKPLISYQITSPSGRDPQRYNHNFLYLGQDNIFYKEPYNQFQKDYAPQRYSHQSNEQRINYQNVGNMLIGGDSQTQIQNQTQQQNQSMTQSQLKNQQAGYGYQQQQSIYNQQQYQQQQQQQQQQLQSQQQQQQQQLQSQQQQQQQLQSQQQQQLYQQQVQQQQQQLSQSQLQKHQYQQQQQYQIQQVPTQSNYQNQQFSQQFNHQQAGISNTYKLKSENNHQPFNYYGSRALKNLDSTQIY</sequence>
<name>A0A8S1N9W0_PARPR</name>
<dbReference type="EMBL" id="CAJJDM010000086">
    <property type="protein sequence ID" value="CAD8089438.1"/>
    <property type="molecule type" value="Genomic_DNA"/>
</dbReference>
<evidence type="ECO:0000313" key="4">
    <source>
        <dbReference type="Proteomes" id="UP000688137"/>
    </source>
</evidence>
<evidence type="ECO:0000256" key="2">
    <source>
        <dbReference type="SAM" id="MobiDB-lite"/>
    </source>
</evidence>
<feature type="compositionally biased region" description="Low complexity" evidence="2">
    <location>
        <begin position="143"/>
        <end position="159"/>
    </location>
</feature>